<proteinExistence type="predicted"/>
<gene>
    <name evidence="1" type="ORF">ACFSUD_16970</name>
</gene>
<dbReference type="Pfam" id="PF12860">
    <property type="entry name" value="PAS_7"/>
    <property type="match status" value="1"/>
</dbReference>
<evidence type="ECO:0000313" key="2">
    <source>
        <dbReference type="Proteomes" id="UP001597474"/>
    </source>
</evidence>
<dbReference type="InterPro" id="IPR035965">
    <property type="entry name" value="PAS-like_dom_sf"/>
</dbReference>
<dbReference type="Proteomes" id="UP001597474">
    <property type="component" value="Unassembled WGS sequence"/>
</dbReference>
<protein>
    <submittedName>
        <fullName evidence="1">PAS-domain containing protein</fullName>
    </submittedName>
</protein>
<reference evidence="2" key="1">
    <citation type="journal article" date="2019" name="Int. J. Syst. Evol. Microbiol.">
        <title>The Global Catalogue of Microorganisms (GCM) 10K type strain sequencing project: providing services to taxonomists for standard genome sequencing and annotation.</title>
        <authorList>
            <consortium name="The Broad Institute Genomics Platform"/>
            <consortium name="The Broad Institute Genome Sequencing Center for Infectious Disease"/>
            <person name="Wu L."/>
            <person name="Ma J."/>
        </authorList>
    </citation>
    <scope>NUCLEOTIDE SEQUENCE [LARGE SCALE GENOMIC DNA]</scope>
    <source>
        <strain evidence="2">TISTR 2562</strain>
    </source>
</reference>
<dbReference type="RefSeq" id="WP_386375697.1">
    <property type="nucleotide sequence ID" value="NZ_JBHUMP010000020.1"/>
</dbReference>
<name>A0ABW5U5W3_9RHOB</name>
<accession>A0ABW5U5W3</accession>
<comment type="caution">
    <text evidence="1">The sequence shown here is derived from an EMBL/GenBank/DDBJ whole genome shotgun (WGS) entry which is preliminary data.</text>
</comment>
<dbReference type="SUPFAM" id="SSF55785">
    <property type="entry name" value="PYP-like sensor domain (PAS domain)"/>
    <property type="match status" value="1"/>
</dbReference>
<organism evidence="1 2">
    <name type="scientific">Sulfitobacter aestuarii</name>
    <dbReference type="NCBI Taxonomy" id="2161676"/>
    <lineage>
        <taxon>Bacteria</taxon>
        <taxon>Pseudomonadati</taxon>
        <taxon>Pseudomonadota</taxon>
        <taxon>Alphaproteobacteria</taxon>
        <taxon>Rhodobacterales</taxon>
        <taxon>Roseobacteraceae</taxon>
        <taxon>Sulfitobacter</taxon>
    </lineage>
</organism>
<dbReference type="EMBL" id="JBHUMP010000020">
    <property type="protein sequence ID" value="MFD2741273.1"/>
    <property type="molecule type" value="Genomic_DNA"/>
</dbReference>
<sequence>MKKRVSLPGEGAELPAWYEVTPVILDEATVFHANCVNAVVTAEVAQRNFVQTLAKTFAHLSIGLAIFDRNGQLALFNPALIDLTALPAQFLSTRPTMISFFDQLRENRHMPEPKNYLNWRQEITAVIAAAEDGRYEEIWTLDSGRTYRVRGRPHPDGATAFLIEDISAEVALTRNFRADLELCQSLLDTLEDGLALFSVSGVLTFSNARYRSLWCLNPQATFADVTITDSIDAWRQLCAPNPMWRDIEDSVLNLESCENWHMPLRLRNGEALICHIAPVATGATLIRFQQITPEPDLPVIARERSLD</sequence>
<keyword evidence="2" id="KW-1185">Reference proteome</keyword>
<evidence type="ECO:0000313" key="1">
    <source>
        <dbReference type="EMBL" id="MFD2741273.1"/>
    </source>
</evidence>